<proteinExistence type="predicted"/>
<comment type="caution">
    <text evidence="1">The sequence shown here is derived from an EMBL/GenBank/DDBJ whole genome shotgun (WGS) entry which is preliminary data.</text>
</comment>
<dbReference type="InterPro" id="IPR015018">
    <property type="entry name" value="DUF1905"/>
</dbReference>
<evidence type="ECO:0000313" key="2">
    <source>
        <dbReference type="Proteomes" id="UP001501844"/>
    </source>
</evidence>
<dbReference type="SUPFAM" id="SSF141694">
    <property type="entry name" value="AF2212/PG0164-like"/>
    <property type="match status" value="1"/>
</dbReference>
<dbReference type="Gene3D" id="2.40.30.100">
    <property type="entry name" value="AF2212/PG0164-like"/>
    <property type="match status" value="1"/>
</dbReference>
<dbReference type="Proteomes" id="UP001501844">
    <property type="component" value="Unassembled WGS sequence"/>
</dbReference>
<dbReference type="Pfam" id="PF08922">
    <property type="entry name" value="DUF1905"/>
    <property type="match status" value="1"/>
</dbReference>
<dbReference type="InterPro" id="IPR037079">
    <property type="entry name" value="AF2212/PG0164-like_sf"/>
</dbReference>
<sequence length="167" mass="18594">MTNAISYSTSLQRLDHLVNTHYLEVPPAIIDQLGGKLKVRLLCTVNDRLTFQCGLVALGNGSAYITLTKKRMQDLGLTYLDQVQVSLALDSSPYGTPMPEELAEALRQDPDAEARFHQLPDGLKRYVLQYVAGVKSSQLRIDRALLLLANLKRLAPGRETFKELLAK</sequence>
<gene>
    <name evidence="1" type="ORF">GCM10023183_10120</name>
</gene>
<protein>
    <recommendedName>
        <fullName evidence="3">DUF1905 domain-containing protein</fullName>
    </recommendedName>
</protein>
<organism evidence="1 2">
    <name type="scientific">Nibribacter koreensis</name>
    <dbReference type="NCBI Taxonomy" id="1084519"/>
    <lineage>
        <taxon>Bacteria</taxon>
        <taxon>Pseudomonadati</taxon>
        <taxon>Bacteroidota</taxon>
        <taxon>Cytophagia</taxon>
        <taxon>Cytophagales</taxon>
        <taxon>Hymenobacteraceae</taxon>
        <taxon>Nibribacter</taxon>
    </lineage>
</organism>
<keyword evidence="2" id="KW-1185">Reference proteome</keyword>
<name>A0ABP8FC01_9BACT</name>
<reference evidence="2" key="1">
    <citation type="journal article" date="2019" name="Int. J. Syst. Evol. Microbiol.">
        <title>The Global Catalogue of Microorganisms (GCM) 10K type strain sequencing project: providing services to taxonomists for standard genome sequencing and annotation.</title>
        <authorList>
            <consortium name="The Broad Institute Genomics Platform"/>
            <consortium name="The Broad Institute Genome Sequencing Center for Infectious Disease"/>
            <person name="Wu L."/>
            <person name="Ma J."/>
        </authorList>
    </citation>
    <scope>NUCLEOTIDE SEQUENCE [LARGE SCALE GENOMIC DNA]</scope>
    <source>
        <strain evidence="2">JCM 17917</strain>
    </source>
</reference>
<accession>A0ABP8FC01</accession>
<evidence type="ECO:0000313" key="1">
    <source>
        <dbReference type="EMBL" id="GAA4300132.1"/>
    </source>
</evidence>
<dbReference type="RefSeq" id="WP_345163046.1">
    <property type="nucleotide sequence ID" value="NZ_BAABGX010000001.1"/>
</dbReference>
<dbReference type="EMBL" id="BAABGX010000001">
    <property type="protein sequence ID" value="GAA4300132.1"/>
    <property type="molecule type" value="Genomic_DNA"/>
</dbReference>
<dbReference type="Pfam" id="PF13376">
    <property type="entry name" value="OmdA"/>
    <property type="match status" value="1"/>
</dbReference>
<evidence type="ECO:0008006" key="3">
    <source>
        <dbReference type="Google" id="ProtNLM"/>
    </source>
</evidence>